<proteinExistence type="predicted"/>
<sequence>MLSVETSKEVFFYWKVIIEPDQIAYLGTRSFDGSLMKMDSSEIRDFLIEVKDYKTLILDIRGNGGGNSTYWRINMVPQLINKPITYNTYYLYRGGEYAETFMQSRRLTEGLQPIANIKDERLSKIPREATTMFKNYNKNVDIVTPYHSVGFKGEIYLLVDSSVYSSAEGFAVIRQRYRVCYGCWWKNWW</sequence>
<dbReference type="Gene3D" id="3.90.226.10">
    <property type="entry name" value="2-enoyl-CoA Hydratase, Chain A, domain 1"/>
    <property type="match status" value="1"/>
</dbReference>
<dbReference type="SUPFAM" id="SSF52096">
    <property type="entry name" value="ClpP/crotonase"/>
    <property type="match status" value="1"/>
</dbReference>
<dbReference type="EMBL" id="LCZJ02000037">
    <property type="protein sequence ID" value="KTD83909.1"/>
    <property type="molecule type" value="Genomic_DNA"/>
</dbReference>
<dbReference type="OrthoDB" id="1653205at2"/>
<evidence type="ECO:0000313" key="3">
    <source>
        <dbReference type="Proteomes" id="UP000054709"/>
    </source>
</evidence>
<feature type="domain" description="Tail specific protease" evidence="1">
    <location>
        <begin position="23"/>
        <end position="178"/>
    </location>
</feature>
<dbReference type="Pfam" id="PF03572">
    <property type="entry name" value="Peptidase_S41"/>
    <property type="match status" value="1"/>
</dbReference>
<evidence type="ECO:0000259" key="1">
    <source>
        <dbReference type="Pfam" id="PF03572"/>
    </source>
</evidence>
<reference evidence="2 3" key="1">
    <citation type="journal article" date="2015" name="Int. Biodeterior. Biodegradation">
        <title>Physiological and genetic screening methods for the isolation of methyl tert-butyl ether-degrading bacteria for bioremediation purposes.</title>
        <authorList>
            <person name="Guisado I.M."/>
            <person name="Purswani J."/>
            <person name="Gonzalez Lopez J."/>
            <person name="Pozo C."/>
        </authorList>
    </citation>
    <scope>NUCLEOTIDE SEQUENCE [LARGE SCALE GENOMIC DNA]</scope>
    <source>
        <strain evidence="2 3">SH7</strain>
    </source>
</reference>
<gene>
    <name evidence="2" type="ORF">UQ64_27450</name>
</gene>
<dbReference type="InterPro" id="IPR029045">
    <property type="entry name" value="ClpP/crotonase-like_dom_sf"/>
</dbReference>
<evidence type="ECO:0000313" key="2">
    <source>
        <dbReference type="EMBL" id="KTD83909.1"/>
    </source>
</evidence>
<dbReference type="AlphaFoldDB" id="A0A0W1ARH9"/>
<dbReference type="InterPro" id="IPR005151">
    <property type="entry name" value="Tail-specific_protease"/>
</dbReference>
<organism evidence="2 3">
    <name type="scientific">Paenibacillus etheri</name>
    <dbReference type="NCBI Taxonomy" id="1306852"/>
    <lineage>
        <taxon>Bacteria</taxon>
        <taxon>Bacillati</taxon>
        <taxon>Bacillota</taxon>
        <taxon>Bacilli</taxon>
        <taxon>Bacillales</taxon>
        <taxon>Paenibacillaceae</taxon>
        <taxon>Paenibacillus</taxon>
    </lineage>
</organism>
<comment type="caution">
    <text evidence="2">The sequence shown here is derived from an EMBL/GenBank/DDBJ whole genome shotgun (WGS) entry which is preliminary data.</text>
</comment>
<dbReference type="GO" id="GO:0008236">
    <property type="term" value="F:serine-type peptidase activity"/>
    <property type="evidence" value="ECO:0007669"/>
    <property type="project" value="InterPro"/>
</dbReference>
<dbReference type="RefSeq" id="WP_060625989.1">
    <property type="nucleotide sequence ID" value="NZ_LCZJ02000037.1"/>
</dbReference>
<dbReference type="Proteomes" id="UP000054709">
    <property type="component" value="Unassembled WGS sequence"/>
</dbReference>
<name>A0A0W1ARH9_9BACL</name>
<accession>A0A0W1ARH9</accession>
<protein>
    <recommendedName>
        <fullName evidence="1">Tail specific protease domain-containing protein</fullName>
    </recommendedName>
</protein>
<keyword evidence="3" id="KW-1185">Reference proteome</keyword>
<dbReference type="GO" id="GO:0006508">
    <property type="term" value="P:proteolysis"/>
    <property type="evidence" value="ECO:0007669"/>
    <property type="project" value="InterPro"/>
</dbReference>